<accession>T1FJ46</accession>
<dbReference type="EnsemblMetazoa" id="HelroT183073">
    <property type="protein sequence ID" value="HelroP183073"/>
    <property type="gene ID" value="HelroG183073"/>
</dbReference>
<sequence length="387" mass="42832">MDASNKSKKVGGTQGNQLNNNNILSTFHHHDSPARFTSTSTVANIKMLPIISTNIPQQNVPLLTSNSNNYSSNNICNINKNVTPTIILQPQVMSMEKGKEAVNTPYLLCFIQQQPNNNNNVAGSFQQFKLLPQQQQHQGSLLKCQDFQSLNQKTYNSNNISISNFQNVVKIQNQENIRSNPPQGSKEKECFFNASTSPYVSDIIDNISNNNTNNNTISSGHHKKNFSSEAISLIIILIKKCPANSTLMLANDEHRADNINIQYNIKNADIKDKKTGNIINSSLKANKINNDIISNNNSNISSNNYNIISSNNNISNNNNNTSNNNSNNNNISKNITSIVDLYLINSINSNNINNNNNNYSKTGFSDIIAGSINKNTTTTTPQETSFN</sequence>
<evidence type="ECO:0000313" key="2">
    <source>
        <dbReference type="EMBL" id="ESN89868.1"/>
    </source>
</evidence>
<dbReference type="InParanoid" id="T1FJ46"/>
<dbReference type="EMBL" id="AMQM01008564">
    <property type="status" value="NOT_ANNOTATED_CDS"/>
    <property type="molecule type" value="Genomic_DNA"/>
</dbReference>
<organism evidence="3 4">
    <name type="scientific">Helobdella robusta</name>
    <name type="common">Californian leech</name>
    <dbReference type="NCBI Taxonomy" id="6412"/>
    <lineage>
        <taxon>Eukaryota</taxon>
        <taxon>Metazoa</taxon>
        <taxon>Spiralia</taxon>
        <taxon>Lophotrochozoa</taxon>
        <taxon>Annelida</taxon>
        <taxon>Clitellata</taxon>
        <taxon>Hirudinea</taxon>
        <taxon>Rhynchobdellida</taxon>
        <taxon>Glossiphoniidae</taxon>
        <taxon>Helobdella</taxon>
    </lineage>
</organism>
<dbReference type="CTD" id="20208845"/>
<evidence type="ECO:0000313" key="4">
    <source>
        <dbReference type="Proteomes" id="UP000015101"/>
    </source>
</evidence>
<gene>
    <name evidence="3" type="primary">20208845</name>
    <name evidence="2" type="ORF">HELRODRAFT_183073</name>
</gene>
<reference evidence="3" key="3">
    <citation type="submission" date="2015-06" db="UniProtKB">
        <authorList>
            <consortium name="EnsemblMetazoa"/>
        </authorList>
    </citation>
    <scope>IDENTIFICATION</scope>
</reference>
<dbReference type="AlphaFoldDB" id="T1FJ46"/>
<evidence type="ECO:0000313" key="3">
    <source>
        <dbReference type="EnsemblMetazoa" id="HelroP183073"/>
    </source>
</evidence>
<protein>
    <submittedName>
        <fullName evidence="2 3">Uncharacterized protein</fullName>
    </submittedName>
</protein>
<proteinExistence type="predicted"/>
<name>T1FJ46_HELRO</name>
<dbReference type="HOGENOM" id="CLU_714302_0_0_1"/>
<dbReference type="EMBL" id="KB097795">
    <property type="protein sequence ID" value="ESN89868.1"/>
    <property type="molecule type" value="Genomic_DNA"/>
</dbReference>
<evidence type="ECO:0000256" key="1">
    <source>
        <dbReference type="SAM" id="MobiDB-lite"/>
    </source>
</evidence>
<feature type="region of interest" description="Disordered" evidence="1">
    <location>
        <begin position="1"/>
        <end position="23"/>
    </location>
</feature>
<keyword evidence="4" id="KW-1185">Reference proteome</keyword>
<reference evidence="2 4" key="2">
    <citation type="journal article" date="2013" name="Nature">
        <title>Insights into bilaterian evolution from three spiralian genomes.</title>
        <authorList>
            <person name="Simakov O."/>
            <person name="Marletaz F."/>
            <person name="Cho S.J."/>
            <person name="Edsinger-Gonzales E."/>
            <person name="Havlak P."/>
            <person name="Hellsten U."/>
            <person name="Kuo D.H."/>
            <person name="Larsson T."/>
            <person name="Lv J."/>
            <person name="Arendt D."/>
            <person name="Savage R."/>
            <person name="Osoegawa K."/>
            <person name="de Jong P."/>
            <person name="Grimwood J."/>
            <person name="Chapman J.A."/>
            <person name="Shapiro H."/>
            <person name="Aerts A."/>
            <person name="Otillar R.P."/>
            <person name="Terry A.Y."/>
            <person name="Boore J.L."/>
            <person name="Grigoriev I.V."/>
            <person name="Lindberg D.R."/>
            <person name="Seaver E.C."/>
            <person name="Weisblat D.A."/>
            <person name="Putnam N.H."/>
            <person name="Rokhsar D.S."/>
        </authorList>
    </citation>
    <scope>NUCLEOTIDE SEQUENCE</scope>
</reference>
<dbReference type="Proteomes" id="UP000015101">
    <property type="component" value="Unassembled WGS sequence"/>
</dbReference>
<dbReference type="RefSeq" id="XP_009032033.1">
    <property type="nucleotide sequence ID" value="XM_009033785.1"/>
</dbReference>
<dbReference type="KEGG" id="hro:HELRODRAFT_183073"/>
<reference evidence="4" key="1">
    <citation type="submission" date="2012-12" db="EMBL/GenBank/DDBJ databases">
        <authorList>
            <person name="Hellsten U."/>
            <person name="Grimwood J."/>
            <person name="Chapman J.A."/>
            <person name="Shapiro H."/>
            <person name="Aerts A."/>
            <person name="Otillar R.P."/>
            <person name="Terry A.Y."/>
            <person name="Boore J.L."/>
            <person name="Simakov O."/>
            <person name="Marletaz F."/>
            <person name="Cho S.-J."/>
            <person name="Edsinger-Gonzales E."/>
            <person name="Havlak P."/>
            <person name="Kuo D.-H."/>
            <person name="Larsson T."/>
            <person name="Lv J."/>
            <person name="Arendt D."/>
            <person name="Savage R."/>
            <person name="Osoegawa K."/>
            <person name="de Jong P."/>
            <person name="Lindberg D.R."/>
            <person name="Seaver E.C."/>
            <person name="Weisblat D.A."/>
            <person name="Putnam N.H."/>
            <person name="Grigoriev I.V."/>
            <person name="Rokhsar D.S."/>
        </authorList>
    </citation>
    <scope>NUCLEOTIDE SEQUENCE</scope>
</reference>
<dbReference type="GeneID" id="20208845"/>